<dbReference type="SUPFAM" id="SSF141678">
    <property type="entry name" value="MAL13P1.257-like"/>
    <property type="match status" value="1"/>
</dbReference>
<evidence type="ECO:0000256" key="1">
    <source>
        <dbReference type="ARBA" id="ARBA00007818"/>
    </source>
</evidence>
<comment type="caution">
    <text evidence="4">The sequence shown here is derived from an EMBL/GenBank/DDBJ whole genome shotgun (WGS) entry which is preliminary data.</text>
</comment>
<dbReference type="InterPro" id="IPR008584">
    <property type="entry name" value="CXXC_Zn-binding_euk"/>
</dbReference>
<dbReference type="Proteomes" id="UP001174677">
    <property type="component" value="Chromosome 4"/>
</dbReference>
<accession>A0ABQ9MTC4</accession>
<dbReference type="PANTHER" id="PTHR12857">
    <property type="entry name" value="CXXC MOTIF CONTAINING ZINC BINDING PROTEIN"/>
    <property type="match status" value="1"/>
</dbReference>
<sequence>MVNYMLMITADLENITSLQPQGGCDDPSFPYFFKVKCGRCGELSQKETCVTLNETVPVPASKGTANLVQKCKFCGREGTVLMVPGKGKLLTQEISDIGKYAPLMMFDCRGYEPEGFVFGSGWKAESAAGTKYEDIDLSGGEFAEYDEKGECPVMISNLRSKFEVVK</sequence>
<keyword evidence="3" id="KW-0862">Zinc</keyword>
<dbReference type="EMBL" id="JARPOI010000004">
    <property type="protein sequence ID" value="KAJ9183542.1"/>
    <property type="molecule type" value="Genomic_DNA"/>
</dbReference>
<evidence type="ECO:0008006" key="6">
    <source>
        <dbReference type="Google" id="ProtNLM"/>
    </source>
</evidence>
<gene>
    <name evidence="4" type="ORF">P3X46_007383</name>
</gene>
<comment type="similarity">
    <text evidence="1">Belongs to the UPF0587 family.</text>
</comment>
<name>A0ABQ9MTC4_HEVBR</name>
<evidence type="ECO:0000313" key="4">
    <source>
        <dbReference type="EMBL" id="KAJ9183542.1"/>
    </source>
</evidence>
<dbReference type="Pfam" id="PF05907">
    <property type="entry name" value="CXXC_Zn-b_euk"/>
    <property type="match status" value="1"/>
</dbReference>
<keyword evidence="2" id="KW-0479">Metal-binding</keyword>
<evidence type="ECO:0000256" key="2">
    <source>
        <dbReference type="ARBA" id="ARBA00022723"/>
    </source>
</evidence>
<dbReference type="PANTHER" id="PTHR12857:SF0">
    <property type="entry name" value="CXXC MOTIF CONTAINING ZINC BINDING PROTEIN"/>
    <property type="match status" value="1"/>
</dbReference>
<evidence type="ECO:0000256" key="3">
    <source>
        <dbReference type="ARBA" id="ARBA00022833"/>
    </source>
</evidence>
<evidence type="ECO:0000313" key="5">
    <source>
        <dbReference type="Proteomes" id="UP001174677"/>
    </source>
</evidence>
<protein>
    <recommendedName>
        <fullName evidence="6">CXXC motif containing zinc binding protein</fullName>
    </recommendedName>
</protein>
<organism evidence="4 5">
    <name type="scientific">Hevea brasiliensis</name>
    <name type="common">Para rubber tree</name>
    <name type="synonym">Siphonia brasiliensis</name>
    <dbReference type="NCBI Taxonomy" id="3981"/>
    <lineage>
        <taxon>Eukaryota</taxon>
        <taxon>Viridiplantae</taxon>
        <taxon>Streptophyta</taxon>
        <taxon>Embryophyta</taxon>
        <taxon>Tracheophyta</taxon>
        <taxon>Spermatophyta</taxon>
        <taxon>Magnoliopsida</taxon>
        <taxon>eudicotyledons</taxon>
        <taxon>Gunneridae</taxon>
        <taxon>Pentapetalae</taxon>
        <taxon>rosids</taxon>
        <taxon>fabids</taxon>
        <taxon>Malpighiales</taxon>
        <taxon>Euphorbiaceae</taxon>
        <taxon>Crotonoideae</taxon>
        <taxon>Micrandreae</taxon>
        <taxon>Hevea</taxon>
    </lineage>
</organism>
<proteinExistence type="inferred from homology"/>
<reference evidence="4" key="1">
    <citation type="journal article" date="2023" name="Plant Biotechnol. J.">
        <title>Chromosome-level wild Hevea brasiliensis genome provides new tools for genomic-assisted breeding and valuable loci to elevate rubber yield.</title>
        <authorList>
            <person name="Cheng H."/>
            <person name="Song X."/>
            <person name="Hu Y."/>
            <person name="Wu T."/>
            <person name="Yang Q."/>
            <person name="An Z."/>
            <person name="Feng S."/>
            <person name="Deng Z."/>
            <person name="Wu W."/>
            <person name="Zeng X."/>
            <person name="Tu M."/>
            <person name="Wang X."/>
            <person name="Huang H."/>
        </authorList>
    </citation>
    <scope>NUCLEOTIDE SEQUENCE</scope>
    <source>
        <strain evidence="4">MT/VB/25A 57/8</strain>
    </source>
</reference>
<keyword evidence="5" id="KW-1185">Reference proteome</keyword>